<dbReference type="Proteomes" id="UP001595476">
    <property type="component" value="Unassembled WGS sequence"/>
</dbReference>
<name>A0ABV7HK71_9GAMM</name>
<evidence type="ECO:0000313" key="3">
    <source>
        <dbReference type="Proteomes" id="UP001595476"/>
    </source>
</evidence>
<evidence type="ECO:0000256" key="1">
    <source>
        <dbReference type="SAM" id="Phobius"/>
    </source>
</evidence>
<keyword evidence="1" id="KW-1133">Transmembrane helix</keyword>
<evidence type="ECO:0000313" key="2">
    <source>
        <dbReference type="EMBL" id="MFC3153129.1"/>
    </source>
</evidence>
<dbReference type="EMBL" id="JBHRSZ010000007">
    <property type="protein sequence ID" value="MFC3153129.1"/>
    <property type="molecule type" value="Genomic_DNA"/>
</dbReference>
<keyword evidence="1" id="KW-0472">Membrane</keyword>
<keyword evidence="3" id="KW-1185">Reference proteome</keyword>
<dbReference type="RefSeq" id="WP_386723044.1">
    <property type="nucleotide sequence ID" value="NZ_JBHRSZ010000007.1"/>
</dbReference>
<sequence length="65" mass="7740">MNRILVIIVYGLGFSLSIWQWQSLDEETKNIAFYTVFLITIIQGNYLTFKLERLKEKLKVQNNDE</sequence>
<organism evidence="2 3">
    <name type="scientific">Litoribrevibacter euphylliae</name>
    <dbReference type="NCBI Taxonomy" id="1834034"/>
    <lineage>
        <taxon>Bacteria</taxon>
        <taxon>Pseudomonadati</taxon>
        <taxon>Pseudomonadota</taxon>
        <taxon>Gammaproteobacteria</taxon>
        <taxon>Oceanospirillales</taxon>
        <taxon>Oceanospirillaceae</taxon>
        <taxon>Litoribrevibacter</taxon>
    </lineage>
</organism>
<comment type="caution">
    <text evidence="2">The sequence shown here is derived from an EMBL/GenBank/DDBJ whole genome shotgun (WGS) entry which is preliminary data.</text>
</comment>
<accession>A0ABV7HK71</accession>
<gene>
    <name evidence="2" type="ORF">ACFOEK_18965</name>
</gene>
<protein>
    <submittedName>
        <fullName evidence="2">Uncharacterized protein</fullName>
    </submittedName>
</protein>
<proteinExistence type="predicted"/>
<feature type="transmembrane region" description="Helical" evidence="1">
    <location>
        <begin position="31"/>
        <end position="49"/>
    </location>
</feature>
<reference evidence="3" key="1">
    <citation type="journal article" date="2019" name="Int. J. Syst. Evol. Microbiol.">
        <title>The Global Catalogue of Microorganisms (GCM) 10K type strain sequencing project: providing services to taxonomists for standard genome sequencing and annotation.</title>
        <authorList>
            <consortium name="The Broad Institute Genomics Platform"/>
            <consortium name="The Broad Institute Genome Sequencing Center for Infectious Disease"/>
            <person name="Wu L."/>
            <person name="Ma J."/>
        </authorList>
    </citation>
    <scope>NUCLEOTIDE SEQUENCE [LARGE SCALE GENOMIC DNA]</scope>
    <source>
        <strain evidence="3">KCTC 52438</strain>
    </source>
</reference>
<keyword evidence="1" id="KW-0812">Transmembrane</keyword>